<dbReference type="GO" id="GO:0016491">
    <property type="term" value="F:oxidoreductase activity"/>
    <property type="evidence" value="ECO:0007669"/>
    <property type="project" value="InterPro"/>
</dbReference>
<dbReference type="Pfam" id="PF00384">
    <property type="entry name" value="Molybdopterin"/>
    <property type="match status" value="1"/>
</dbReference>
<dbReference type="InterPro" id="IPR006657">
    <property type="entry name" value="MoPterin_dinucl-bd_dom"/>
</dbReference>
<evidence type="ECO:0000313" key="7">
    <source>
        <dbReference type="Proteomes" id="UP000243096"/>
    </source>
</evidence>
<dbReference type="PROSITE" id="PS51669">
    <property type="entry name" value="4FE4S_MOW_BIS_MGD"/>
    <property type="match status" value="1"/>
</dbReference>
<feature type="domain" description="4Fe-4S Mo/W bis-MGD-type" evidence="5">
    <location>
        <begin position="16"/>
        <end position="72"/>
    </location>
</feature>
<keyword evidence="2" id="KW-0479">Metal-binding</keyword>
<dbReference type="InterPro" id="IPR006656">
    <property type="entry name" value="Mopterin_OxRdtase"/>
</dbReference>
<dbReference type="Pfam" id="PF01568">
    <property type="entry name" value="Molydop_binding"/>
    <property type="match status" value="1"/>
</dbReference>
<dbReference type="GO" id="GO:0051539">
    <property type="term" value="F:4 iron, 4 sulfur cluster binding"/>
    <property type="evidence" value="ECO:0007669"/>
    <property type="project" value="UniProtKB-KW"/>
</dbReference>
<dbReference type="AlphaFoldDB" id="A0A2P5KBM7"/>
<dbReference type="GO" id="GO:0045333">
    <property type="term" value="P:cellular respiration"/>
    <property type="evidence" value="ECO:0007669"/>
    <property type="project" value="UniProtKB-ARBA"/>
</dbReference>
<protein>
    <submittedName>
        <fullName evidence="6">Molybdopterin-dependent oxidoreductase iron-sulfur protein</fullName>
    </submittedName>
</protein>
<dbReference type="InterPro" id="IPR050123">
    <property type="entry name" value="Prok_molybdopt-oxidoreductase"/>
</dbReference>
<dbReference type="SUPFAM" id="SSF53706">
    <property type="entry name" value="Formate dehydrogenase/DMSO reductase, domains 1-3"/>
    <property type="match status" value="1"/>
</dbReference>
<dbReference type="InterPro" id="IPR006963">
    <property type="entry name" value="Mopterin_OxRdtase_4Fe-4S_dom"/>
</dbReference>
<keyword evidence="1" id="KW-0004">4Fe-4S</keyword>
<sequence length="769" mass="86017">MEPRQDQNLKCSGNPDRWVHSACILCSNGCGLEIAVKDERIVGVRGKLDHPVNFGHLGPKGENAWVANESPRRGRQPMIRRAKGAPLEPVDWDEALDFFVQKFQDAWKQGHGNLACYNSGQLTLEEFYTLGKLWRGGLRSSNIDGNTRLCTATAATGLMANFGADGPVASYVDIDDAELLCLYGHNVAEAQTVLWERMLAAKQRNQGRIIVVDPRKNPTVRQGADLHLQIRIGTNVALMNGLIHLLIRNAAVDLDFVREHTVGFELMQSVVAEYPPERVADICGIETAALETAAQWIGSTDRMVSTVLQGFYQAVEATASSSLVNSVHLLRGAIGKRGAGPLLMAGQPSAMSNREAGADGSYPGYRNPHNLTHMRELAELWNIDPATFHPEVPKDIITMLEIAERGEIEFLWVIGTNPIVSLPDQNRTRRILEQLFVVVQDPFVDAETVALADIYLPVAMWGEKTGCVTNADRTVNLLCKAVEPPGQARTDLEIFVEVARRLGFKDRDGKPLIGYREPPEAFDEWRRVSKGRPCDYSGMTYELLLKKGGVRWPCNEQHPEGSERLYEDLHFWTGIDDCESYGADFLTGDKHTRAEYEAIDPKGRAFLRPAQWRRPPNPPSETYPFVLSTGRVVYHFHTRTKTGRSEALHRRVPNAYVEIHPDDAQRLGICLGDWVEVSSMRGRWEGPAMVVDTVRPGELFIPFHFGKGHQAANQHTTYARDPVSQQPQFKSSPVQLKRLSFAEPEPWLVERRNDLQGRDVKPYAARDSV</sequence>
<dbReference type="SMART" id="SM00926">
    <property type="entry name" value="Molybdop_Fe4S4"/>
    <property type="match status" value="1"/>
</dbReference>
<dbReference type="GO" id="GO:0046872">
    <property type="term" value="F:metal ion binding"/>
    <property type="evidence" value="ECO:0007669"/>
    <property type="project" value="UniProtKB-KW"/>
</dbReference>
<dbReference type="GO" id="GO:1990204">
    <property type="term" value="C:oxidoreductase complex"/>
    <property type="evidence" value="ECO:0007669"/>
    <property type="project" value="UniProtKB-ARBA"/>
</dbReference>
<dbReference type="CDD" id="cd00508">
    <property type="entry name" value="MopB_CT_Fdh-Nap-like"/>
    <property type="match status" value="1"/>
</dbReference>
<dbReference type="Gene3D" id="2.20.25.90">
    <property type="entry name" value="ADC-like domains"/>
    <property type="match status" value="1"/>
</dbReference>
<dbReference type="Pfam" id="PF04879">
    <property type="entry name" value="Molybdop_Fe4S4"/>
    <property type="match status" value="1"/>
</dbReference>
<dbReference type="Gene3D" id="3.40.228.10">
    <property type="entry name" value="Dimethylsulfoxide Reductase, domain 2"/>
    <property type="match status" value="1"/>
</dbReference>
<keyword evidence="4" id="KW-0411">Iron-sulfur</keyword>
<evidence type="ECO:0000256" key="3">
    <source>
        <dbReference type="ARBA" id="ARBA00023004"/>
    </source>
</evidence>
<evidence type="ECO:0000256" key="4">
    <source>
        <dbReference type="ARBA" id="ARBA00023014"/>
    </source>
</evidence>
<dbReference type="PANTHER" id="PTHR43105">
    <property type="entry name" value="RESPIRATORY NITRATE REDUCTASE"/>
    <property type="match status" value="1"/>
</dbReference>
<evidence type="ECO:0000259" key="5">
    <source>
        <dbReference type="PROSITE" id="PS51669"/>
    </source>
</evidence>
<comment type="caution">
    <text evidence="6">The sequence shown here is derived from an EMBL/GenBank/DDBJ whole genome shotgun (WGS) entry which is preliminary data.</text>
</comment>
<proteinExistence type="predicted"/>
<name>A0A2P5KBM7_9BURK</name>
<dbReference type="GO" id="GO:0043546">
    <property type="term" value="F:molybdopterin cofactor binding"/>
    <property type="evidence" value="ECO:0007669"/>
    <property type="project" value="InterPro"/>
</dbReference>
<accession>A0A2P5KBM7</accession>
<dbReference type="Gene3D" id="2.40.40.20">
    <property type="match status" value="1"/>
</dbReference>
<reference evidence="6 7" key="1">
    <citation type="submission" date="2018-01" db="EMBL/GenBank/DDBJ databases">
        <title>Genomic Encyclopedia of Type Strains, Phase III (KMG-III): the genomes of soil and plant-associated and newly described type strains.</title>
        <authorList>
            <person name="Whitman W."/>
        </authorList>
    </citation>
    <scope>NUCLEOTIDE SEQUENCE [LARGE SCALE GENOMIC DNA]</scope>
    <source>
        <strain evidence="6 7">HKI456</strain>
    </source>
</reference>
<dbReference type="PANTHER" id="PTHR43105:SF10">
    <property type="entry name" value="NADH-QUINONE OXIDOREDUCTASE SUBUNIT G"/>
    <property type="match status" value="1"/>
</dbReference>
<dbReference type="InterPro" id="IPR009010">
    <property type="entry name" value="Asp_de-COase-like_dom_sf"/>
</dbReference>
<dbReference type="EMBL" id="PRDW01000005">
    <property type="protein sequence ID" value="PPB84045.1"/>
    <property type="molecule type" value="Genomic_DNA"/>
</dbReference>
<gene>
    <name evidence="6" type="ORF">B0O95_105232</name>
</gene>
<evidence type="ECO:0000256" key="2">
    <source>
        <dbReference type="ARBA" id="ARBA00022723"/>
    </source>
</evidence>
<dbReference type="SUPFAM" id="SSF50692">
    <property type="entry name" value="ADC-like"/>
    <property type="match status" value="1"/>
</dbReference>
<evidence type="ECO:0000313" key="6">
    <source>
        <dbReference type="EMBL" id="PPB84045.1"/>
    </source>
</evidence>
<organism evidence="6 7">
    <name type="scientific">Mycetohabitans endofungorum</name>
    <dbReference type="NCBI Taxonomy" id="417203"/>
    <lineage>
        <taxon>Bacteria</taxon>
        <taxon>Pseudomonadati</taxon>
        <taxon>Pseudomonadota</taxon>
        <taxon>Betaproteobacteria</taxon>
        <taxon>Burkholderiales</taxon>
        <taxon>Burkholderiaceae</taxon>
        <taxon>Mycetohabitans</taxon>
    </lineage>
</organism>
<dbReference type="Proteomes" id="UP000243096">
    <property type="component" value="Unassembled WGS sequence"/>
</dbReference>
<dbReference type="OrthoDB" id="7376058at2"/>
<keyword evidence="7" id="KW-1185">Reference proteome</keyword>
<dbReference type="Gene3D" id="3.40.50.740">
    <property type="match status" value="1"/>
</dbReference>
<evidence type="ECO:0000256" key="1">
    <source>
        <dbReference type="ARBA" id="ARBA00022485"/>
    </source>
</evidence>
<keyword evidence="3" id="KW-0408">Iron</keyword>